<evidence type="ECO:0000259" key="11">
    <source>
        <dbReference type="SMART" id="SM00836"/>
    </source>
</evidence>
<comment type="subcellular location">
    <subcellularLocation>
        <location evidence="9">Cytoplasm</location>
    </subcellularLocation>
</comment>
<dbReference type="InterPro" id="IPR035684">
    <property type="entry name" value="ArgRS_core"/>
</dbReference>
<organism evidence="13 14">
    <name type="scientific">Candidatus Lambdaproteobacteria bacterium RIFOXYD2_FULL_56_26</name>
    <dbReference type="NCBI Taxonomy" id="1817773"/>
    <lineage>
        <taxon>Bacteria</taxon>
        <taxon>Pseudomonadati</taxon>
        <taxon>Pseudomonadota</taxon>
        <taxon>Candidatus Lambdaproteobacteria</taxon>
    </lineage>
</organism>
<dbReference type="FunFam" id="1.10.730.10:FF:000006">
    <property type="entry name" value="Arginyl-tRNA synthetase 2, mitochondrial"/>
    <property type="match status" value="1"/>
</dbReference>
<dbReference type="InterPro" id="IPR001412">
    <property type="entry name" value="aa-tRNA-synth_I_CS"/>
</dbReference>
<dbReference type="SUPFAM" id="SSF52374">
    <property type="entry name" value="Nucleotidylyl transferase"/>
    <property type="match status" value="1"/>
</dbReference>
<dbReference type="SMART" id="SM00836">
    <property type="entry name" value="DALR_1"/>
    <property type="match status" value="1"/>
</dbReference>
<dbReference type="InterPro" id="IPR005148">
    <property type="entry name" value="Arg-tRNA-synth_N"/>
</dbReference>
<dbReference type="InterPro" id="IPR001278">
    <property type="entry name" value="Arg-tRNA-ligase"/>
</dbReference>
<comment type="catalytic activity">
    <reaction evidence="8 9">
        <text>tRNA(Arg) + L-arginine + ATP = L-arginyl-tRNA(Arg) + AMP + diphosphate</text>
        <dbReference type="Rhea" id="RHEA:20301"/>
        <dbReference type="Rhea" id="RHEA-COMP:9658"/>
        <dbReference type="Rhea" id="RHEA-COMP:9673"/>
        <dbReference type="ChEBI" id="CHEBI:30616"/>
        <dbReference type="ChEBI" id="CHEBI:32682"/>
        <dbReference type="ChEBI" id="CHEBI:33019"/>
        <dbReference type="ChEBI" id="CHEBI:78442"/>
        <dbReference type="ChEBI" id="CHEBI:78513"/>
        <dbReference type="ChEBI" id="CHEBI:456215"/>
        <dbReference type="EC" id="6.1.1.19"/>
    </reaction>
</comment>
<dbReference type="HAMAP" id="MF_00123">
    <property type="entry name" value="Arg_tRNA_synth"/>
    <property type="match status" value="1"/>
</dbReference>
<reference evidence="13 14" key="1">
    <citation type="journal article" date="2016" name="Nat. Commun.">
        <title>Thousands of microbial genomes shed light on interconnected biogeochemical processes in an aquifer system.</title>
        <authorList>
            <person name="Anantharaman K."/>
            <person name="Brown C.T."/>
            <person name="Hug L.A."/>
            <person name="Sharon I."/>
            <person name="Castelle C.J."/>
            <person name="Probst A.J."/>
            <person name="Thomas B.C."/>
            <person name="Singh A."/>
            <person name="Wilkins M.J."/>
            <person name="Karaoz U."/>
            <person name="Brodie E.L."/>
            <person name="Williams K.H."/>
            <person name="Hubbard S.S."/>
            <person name="Banfield J.F."/>
        </authorList>
    </citation>
    <scope>NUCLEOTIDE SEQUENCE [LARGE SCALE GENOMIC DNA]</scope>
</reference>
<evidence type="ECO:0000256" key="9">
    <source>
        <dbReference type="HAMAP-Rule" id="MF_00123"/>
    </source>
</evidence>
<evidence type="ECO:0000256" key="2">
    <source>
        <dbReference type="ARBA" id="ARBA00022490"/>
    </source>
</evidence>
<evidence type="ECO:0000256" key="6">
    <source>
        <dbReference type="ARBA" id="ARBA00022917"/>
    </source>
</evidence>
<dbReference type="Gene3D" id="3.40.50.620">
    <property type="entry name" value="HUPs"/>
    <property type="match status" value="1"/>
</dbReference>
<dbReference type="PRINTS" id="PR01038">
    <property type="entry name" value="TRNASYNTHARG"/>
</dbReference>
<comment type="caution">
    <text evidence="13">The sequence shown here is derived from an EMBL/GenBank/DDBJ whole genome shotgun (WGS) entry which is preliminary data.</text>
</comment>
<dbReference type="GO" id="GO:0005524">
    <property type="term" value="F:ATP binding"/>
    <property type="evidence" value="ECO:0007669"/>
    <property type="project" value="UniProtKB-UniRule"/>
</dbReference>
<dbReference type="SMART" id="SM01016">
    <property type="entry name" value="Arg_tRNA_synt_N"/>
    <property type="match status" value="1"/>
</dbReference>
<comment type="subunit">
    <text evidence="9">Monomer.</text>
</comment>
<feature type="domain" description="Arginyl tRNA synthetase N-terminal" evidence="12">
    <location>
        <begin position="12"/>
        <end position="93"/>
    </location>
</feature>
<feature type="domain" description="DALR anticodon binding" evidence="11">
    <location>
        <begin position="471"/>
        <end position="589"/>
    </location>
</feature>
<keyword evidence="2 9" id="KW-0963">Cytoplasm</keyword>
<dbReference type="PROSITE" id="PS00178">
    <property type="entry name" value="AA_TRNA_LIGASE_I"/>
    <property type="match status" value="1"/>
</dbReference>
<evidence type="ECO:0000256" key="8">
    <source>
        <dbReference type="ARBA" id="ARBA00049339"/>
    </source>
</evidence>
<dbReference type="Gene3D" id="3.30.1360.70">
    <property type="entry name" value="Arginyl tRNA synthetase N-terminal domain"/>
    <property type="match status" value="1"/>
</dbReference>
<dbReference type="NCBIfam" id="TIGR00456">
    <property type="entry name" value="argS"/>
    <property type="match status" value="1"/>
</dbReference>
<evidence type="ECO:0000256" key="5">
    <source>
        <dbReference type="ARBA" id="ARBA00022840"/>
    </source>
</evidence>
<accession>A0A1F6H3H6</accession>
<keyword evidence="5 9" id="KW-0067">ATP-binding</keyword>
<dbReference type="InterPro" id="IPR009080">
    <property type="entry name" value="tRNAsynth_Ia_anticodon-bd"/>
</dbReference>
<name>A0A1F6H3H6_9PROT</name>
<dbReference type="Pfam" id="PF05746">
    <property type="entry name" value="DALR_1"/>
    <property type="match status" value="1"/>
</dbReference>
<dbReference type="PANTHER" id="PTHR11956">
    <property type="entry name" value="ARGINYL-TRNA SYNTHETASE"/>
    <property type="match status" value="1"/>
</dbReference>
<keyword evidence="4 9" id="KW-0547">Nucleotide-binding</keyword>
<comment type="similarity">
    <text evidence="1 9 10">Belongs to the class-I aminoacyl-tRNA synthetase family.</text>
</comment>
<evidence type="ECO:0000256" key="10">
    <source>
        <dbReference type="RuleBase" id="RU363038"/>
    </source>
</evidence>
<dbReference type="GO" id="GO:0004814">
    <property type="term" value="F:arginine-tRNA ligase activity"/>
    <property type="evidence" value="ECO:0007669"/>
    <property type="project" value="UniProtKB-UniRule"/>
</dbReference>
<dbReference type="GO" id="GO:0006420">
    <property type="term" value="P:arginyl-tRNA aminoacylation"/>
    <property type="evidence" value="ECO:0007669"/>
    <property type="project" value="UniProtKB-UniRule"/>
</dbReference>
<dbReference type="SUPFAM" id="SSF47323">
    <property type="entry name" value="Anticodon-binding domain of a subclass of class I aminoacyl-tRNA synthetases"/>
    <property type="match status" value="1"/>
</dbReference>
<gene>
    <name evidence="9" type="primary">argS</name>
    <name evidence="13" type="ORF">A2557_07680</name>
</gene>
<evidence type="ECO:0000256" key="4">
    <source>
        <dbReference type="ARBA" id="ARBA00022741"/>
    </source>
</evidence>
<dbReference type="EC" id="6.1.1.19" evidence="9"/>
<dbReference type="PANTHER" id="PTHR11956:SF5">
    <property type="entry name" value="ARGININE--TRNA LIGASE, CYTOPLASMIC"/>
    <property type="match status" value="1"/>
</dbReference>
<dbReference type="Pfam" id="PF00750">
    <property type="entry name" value="tRNA-synt_1d"/>
    <property type="match status" value="1"/>
</dbReference>
<keyword evidence="7 9" id="KW-0030">Aminoacyl-tRNA synthetase</keyword>
<evidence type="ECO:0000313" key="13">
    <source>
        <dbReference type="EMBL" id="OGH04854.1"/>
    </source>
</evidence>
<protein>
    <recommendedName>
        <fullName evidence="9">Arginine--tRNA ligase</fullName>
        <ecNumber evidence="9">6.1.1.19</ecNumber>
    </recommendedName>
    <alternativeName>
        <fullName evidence="9">Arginyl-tRNA synthetase</fullName>
        <shortName evidence="9">ArgRS</shortName>
    </alternativeName>
</protein>
<dbReference type="EMBL" id="MFNF01000001">
    <property type="protein sequence ID" value="OGH04854.1"/>
    <property type="molecule type" value="Genomic_DNA"/>
</dbReference>
<evidence type="ECO:0000256" key="3">
    <source>
        <dbReference type="ARBA" id="ARBA00022598"/>
    </source>
</evidence>
<evidence type="ECO:0000259" key="12">
    <source>
        <dbReference type="SMART" id="SM01016"/>
    </source>
</evidence>
<dbReference type="Pfam" id="PF03485">
    <property type="entry name" value="Arg_tRNA_synt_N"/>
    <property type="match status" value="1"/>
</dbReference>
<dbReference type="InterPro" id="IPR008909">
    <property type="entry name" value="DALR_anticod-bd"/>
</dbReference>
<dbReference type="AlphaFoldDB" id="A0A1F6H3H6"/>
<evidence type="ECO:0000256" key="1">
    <source>
        <dbReference type="ARBA" id="ARBA00005594"/>
    </source>
</evidence>
<keyword evidence="3 9" id="KW-0436">Ligase</keyword>
<evidence type="ECO:0000256" key="7">
    <source>
        <dbReference type="ARBA" id="ARBA00023146"/>
    </source>
</evidence>
<dbReference type="InterPro" id="IPR014729">
    <property type="entry name" value="Rossmann-like_a/b/a_fold"/>
</dbReference>
<evidence type="ECO:0000313" key="14">
    <source>
        <dbReference type="Proteomes" id="UP000177583"/>
    </source>
</evidence>
<feature type="short sequence motif" description="'HIGH' region" evidence="9">
    <location>
        <begin position="129"/>
        <end position="139"/>
    </location>
</feature>
<keyword evidence="6 9" id="KW-0648">Protein biosynthesis</keyword>
<dbReference type="SUPFAM" id="SSF55190">
    <property type="entry name" value="Arginyl-tRNA synthetase (ArgRS), N-terminal 'additional' domain"/>
    <property type="match status" value="1"/>
</dbReference>
<dbReference type="Gene3D" id="1.10.730.10">
    <property type="entry name" value="Isoleucyl-tRNA Synthetase, Domain 1"/>
    <property type="match status" value="1"/>
</dbReference>
<sequence length="589" mass="65740">MDRDNLFGLFKESIQGQVEHHLKAEFGAQENLTFKFEIPPEPSLGHLALACFPFAKATKQAPPKIAQLLAQKIEPNRAWERVVASGPYLNFFLNPKELASLVFPQVLKPDYGCSSLGKGQKVMLEYSSPNTNKPLHLGHGRNNLLGMALSRLLETAGYQVIKANLVNDRGIHICKSMLAYQERWVYAELPLPPTPQSTGKKGDKLVGDFYVAYDKKSKEDPTVADQAAQLLRDWELGKPEVLALWRQMNDWVLKGFEVTYQRLGCEFDRFYFESKTYQSGREIVLKAFGQGLCGKEDNGAISVELDDPNQPKKILLRGDGTSMYITQDLGTTVQKFQDYAPLDRCLFVVGNEQDQHFKTLFEVLGRFGYSFGLEHISYGMITLPEGKMKSREGTVVDLDDLLDELKGMAAEEILAREMFDPQTQGPQIEFTAEAIGQGALKFLILKSGAAKEITFNPKESLSFEGATGPYLQYTHARISSLLAKAATEPAVEPKLEIGADWNEGETGLLLALAKYYEVLLASVTDRNPGALCNYLFELCRSFNKYYYDTPVLKAETRTLVEARLGLCLAVQAVLAKGLRLLGIEPLTKM</sequence>
<proteinExistence type="inferred from homology"/>
<dbReference type="Proteomes" id="UP000177583">
    <property type="component" value="Unassembled WGS sequence"/>
</dbReference>
<dbReference type="GO" id="GO:0005737">
    <property type="term" value="C:cytoplasm"/>
    <property type="evidence" value="ECO:0007669"/>
    <property type="project" value="UniProtKB-SubCell"/>
</dbReference>
<dbReference type="InterPro" id="IPR036695">
    <property type="entry name" value="Arg-tRNA-synth_N_sf"/>
</dbReference>